<dbReference type="Proteomes" id="UP000887568">
    <property type="component" value="Unplaced"/>
</dbReference>
<dbReference type="RefSeq" id="XP_038072151.1">
    <property type="nucleotide sequence ID" value="XM_038216223.1"/>
</dbReference>
<feature type="region of interest" description="Disordered" evidence="1">
    <location>
        <begin position="1"/>
        <end position="50"/>
    </location>
</feature>
<evidence type="ECO:0000313" key="3">
    <source>
        <dbReference type="Proteomes" id="UP000887568"/>
    </source>
</evidence>
<reference evidence="2" key="1">
    <citation type="submission" date="2022-11" db="UniProtKB">
        <authorList>
            <consortium name="EnsemblMetazoa"/>
        </authorList>
    </citation>
    <scope>IDENTIFICATION</scope>
</reference>
<feature type="compositionally biased region" description="Basic and acidic residues" evidence="1">
    <location>
        <begin position="391"/>
        <end position="404"/>
    </location>
</feature>
<feature type="region of interest" description="Disordered" evidence="1">
    <location>
        <begin position="598"/>
        <end position="621"/>
    </location>
</feature>
<feature type="region of interest" description="Disordered" evidence="1">
    <location>
        <begin position="645"/>
        <end position="667"/>
    </location>
</feature>
<organism evidence="2 3">
    <name type="scientific">Patiria miniata</name>
    <name type="common">Bat star</name>
    <name type="synonym">Asterina miniata</name>
    <dbReference type="NCBI Taxonomy" id="46514"/>
    <lineage>
        <taxon>Eukaryota</taxon>
        <taxon>Metazoa</taxon>
        <taxon>Echinodermata</taxon>
        <taxon>Eleutherozoa</taxon>
        <taxon>Asterozoa</taxon>
        <taxon>Asteroidea</taxon>
        <taxon>Valvatacea</taxon>
        <taxon>Valvatida</taxon>
        <taxon>Asterinidae</taxon>
        <taxon>Patiria</taxon>
    </lineage>
</organism>
<proteinExistence type="predicted"/>
<accession>A0A914B7J6</accession>
<name>A0A914B7J6_PATMI</name>
<evidence type="ECO:0000256" key="1">
    <source>
        <dbReference type="SAM" id="MobiDB-lite"/>
    </source>
</evidence>
<evidence type="ECO:0000313" key="2">
    <source>
        <dbReference type="EnsemblMetazoa" id="XP_038072151.1"/>
    </source>
</evidence>
<sequence length="858" mass="95385">MMTASSSNEEDVMEAESPSRDLPPDSIQEAISKQWLDSLEETKPTPLPMETSTRLETGIFLHQLTNSVNRALHKQNCTCNGKTYTADELRSISNPAMFAPPSTVPTGKPDQGILSLPPIEDAVKSTAKDILAANNSPLKVYLDRESGKKLGPFAKRGTPGAKPLGGAFVTEKEKEELKLPNIIDVMDVNGNNWKIVQDVSKQRQSRAARYDTKLFDGQSANMQDCRSPPKTPSVNSRIGAVREGQQSLGGRATDDAIYAVTRSNSPRDLDVYNAQGSEAGLHETAMSSPSLEAFTRSEERTKETTDHLPELAPTCTLVQINQSPRLNVDSVQTSYDEAERRSLLLQLNSAVRTGKIPYSEFLKRVSSLAPSFRMENGRDKRARTSSMEQAIPDRSKRQDTRHTSDQSSGTHEPNSANCEATMANTLASSSYTGIYAKEPHAIFPPELQNLYARGGLLKVRTLKIDVGDSLPDNFLTQDREELRVLYPMYGSRVDQERDNMIARMNSLQSKVGKAHGNSPRQNKTSLSNDMRTLLFPSNDVPASASPDDFKLKFKVRKGTDGRNREGRMYSLQGRQSISREGEILDLPPESYVRRISGTESRESFCPSRSFPRQPPTTPADDRYRMIQSQDGGIEPIARSISNVIPENQDADKKQESDKNYQDNSASKTLRVIPEDPLDAVSHANTYGTELHPKRLLDTFGETLGKEETMNKEYVHVVVPTNRRMSGKGRRVSWLQGGDGDDATEFTKSRETLQSIRTYEKPSTPDRLQMAYTISDVSERNSERGDELRPAVKVLQIDNSSIGTFESLARRRPLYVPLDVHGQSDENTYAAGEGRKSCPVTVSTQKVVFVSPLQDQREK</sequence>
<keyword evidence="3" id="KW-1185">Reference proteome</keyword>
<dbReference type="EnsemblMetazoa" id="XM_038216223.1">
    <property type="protein sequence ID" value="XP_038072151.1"/>
    <property type="gene ID" value="LOC119740796"/>
</dbReference>
<feature type="compositionally biased region" description="Polar residues" evidence="1">
    <location>
        <begin position="405"/>
        <end position="417"/>
    </location>
</feature>
<feature type="region of interest" description="Disordered" evidence="1">
    <location>
        <begin position="373"/>
        <end position="417"/>
    </location>
</feature>
<protein>
    <submittedName>
        <fullName evidence="2">Uncharacterized protein</fullName>
    </submittedName>
</protein>
<dbReference type="OrthoDB" id="10336910at2759"/>
<feature type="compositionally biased region" description="Basic and acidic residues" evidence="1">
    <location>
        <begin position="649"/>
        <end position="660"/>
    </location>
</feature>
<dbReference type="GeneID" id="119740796"/>
<dbReference type="AlphaFoldDB" id="A0A914B7J6"/>